<gene>
    <name evidence="6" type="primary">folE</name>
    <name evidence="8" type="ORF">AUL39_05805</name>
</gene>
<dbReference type="SUPFAM" id="SSF55620">
    <property type="entry name" value="Tetrahydrobiopterin biosynthesis enzymes-like"/>
    <property type="match status" value="1"/>
</dbReference>
<dbReference type="EMBL" id="LOJF01000009">
    <property type="protein sequence ID" value="KUH58753.1"/>
    <property type="molecule type" value="Genomic_DNA"/>
</dbReference>
<dbReference type="GO" id="GO:0006730">
    <property type="term" value="P:one-carbon metabolic process"/>
    <property type="evidence" value="ECO:0007669"/>
    <property type="project" value="UniProtKB-UniRule"/>
</dbReference>
<dbReference type="InterPro" id="IPR020602">
    <property type="entry name" value="GTP_CycHdrlase_I_dom"/>
</dbReference>
<dbReference type="InterPro" id="IPR018234">
    <property type="entry name" value="GTP_CycHdrlase_I_CS"/>
</dbReference>
<feature type="domain" description="GTP cyclohydrolase I" evidence="7">
    <location>
        <begin position="7"/>
        <end position="183"/>
    </location>
</feature>
<dbReference type="OrthoDB" id="9801207at2"/>
<keyword evidence="6" id="KW-0479">Metal-binding</keyword>
<keyword evidence="6" id="KW-0862">Zinc</keyword>
<dbReference type="STRING" id="1299998.AUL39_05805"/>
<dbReference type="Proteomes" id="UP000054078">
    <property type="component" value="Unassembled WGS sequence"/>
</dbReference>
<evidence type="ECO:0000256" key="2">
    <source>
        <dbReference type="ARBA" id="ARBA00005080"/>
    </source>
</evidence>
<proteinExistence type="inferred from homology"/>
<keyword evidence="9" id="KW-1185">Reference proteome</keyword>
<dbReference type="PROSITE" id="PS00859">
    <property type="entry name" value="GTP_CYCLOHYDROL_1_1"/>
    <property type="match status" value="1"/>
</dbReference>
<dbReference type="PROSITE" id="PS00860">
    <property type="entry name" value="GTP_CYCLOHYDROL_1_2"/>
    <property type="match status" value="1"/>
</dbReference>
<dbReference type="PANTHER" id="PTHR11109">
    <property type="entry name" value="GTP CYCLOHYDROLASE I"/>
    <property type="match status" value="1"/>
</dbReference>
<feature type="binding site" evidence="6">
    <location>
        <position position="76"/>
    </location>
    <ligand>
        <name>Zn(2+)</name>
        <dbReference type="ChEBI" id="CHEBI:29105"/>
    </ligand>
</feature>
<reference evidence="8 9" key="1">
    <citation type="submission" date="2015-12" db="EMBL/GenBank/DDBJ databases">
        <title>Draft Genome Sequence of Olsenella scatoligenes SK9K4T; a Producer of 3-Methylindole- (skatole) and 4-Methylphenol- (p-cresol) Isolated from Pig Feces.</title>
        <authorList>
            <person name="Li X."/>
            <person name="Borg B."/>
            <person name="Canibe N."/>
        </authorList>
    </citation>
    <scope>NUCLEOTIDE SEQUENCE [LARGE SCALE GENOMIC DNA]</scope>
    <source>
        <strain evidence="8 9">SK9K4</strain>
    </source>
</reference>
<evidence type="ECO:0000256" key="6">
    <source>
        <dbReference type="HAMAP-Rule" id="MF_00223"/>
    </source>
</evidence>
<dbReference type="AlphaFoldDB" id="A0A124EGW6"/>
<dbReference type="FunFam" id="3.30.1130.10:FF:000001">
    <property type="entry name" value="GTP cyclohydrolase 1"/>
    <property type="match status" value="1"/>
</dbReference>
<sequence>MDKPRVEAAVRELLAAIGEDPDRPGLVGTPDRVARACEEIFGGMQEDPGRYLRKQFHEPGNEEMVVVRDIPFASMCEHHVLPFMGKASVCYIPRDGRITGLSKIARCVTGYAHRLQLQERLTSQIADAMVRELDPLGVLVVVEAEHTCMTIRGIRTPGAKTVTSAVRGCLKTDSKSRAEALRLLGL</sequence>
<dbReference type="NCBIfam" id="NF006826">
    <property type="entry name" value="PRK09347.1-3"/>
    <property type="match status" value="1"/>
</dbReference>
<accession>A0A124EGW6</accession>
<dbReference type="InterPro" id="IPR001474">
    <property type="entry name" value="GTP_CycHdrlase_I"/>
</dbReference>
<comment type="similarity">
    <text evidence="3 6">Belongs to the GTP cyclohydrolase I family.</text>
</comment>
<organism evidence="8 9">
    <name type="scientific">Tractidigestivibacter scatoligenes</name>
    <name type="common">Olsenella scatoligenes</name>
    <dbReference type="NCBI Taxonomy" id="1299998"/>
    <lineage>
        <taxon>Bacteria</taxon>
        <taxon>Bacillati</taxon>
        <taxon>Actinomycetota</taxon>
        <taxon>Coriobacteriia</taxon>
        <taxon>Coriobacteriales</taxon>
        <taxon>Atopobiaceae</taxon>
        <taxon>Tractidigestivibacter</taxon>
    </lineage>
</organism>
<evidence type="ECO:0000259" key="7">
    <source>
        <dbReference type="Pfam" id="PF01227"/>
    </source>
</evidence>
<evidence type="ECO:0000313" key="8">
    <source>
        <dbReference type="EMBL" id="KUH58753.1"/>
    </source>
</evidence>
<dbReference type="PANTHER" id="PTHR11109:SF7">
    <property type="entry name" value="GTP CYCLOHYDROLASE 1"/>
    <property type="match status" value="1"/>
</dbReference>
<dbReference type="EC" id="3.5.4.16" evidence="6"/>
<dbReference type="GO" id="GO:0006729">
    <property type="term" value="P:tetrahydrobiopterin biosynthetic process"/>
    <property type="evidence" value="ECO:0007669"/>
    <property type="project" value="TreeGrafter"/>
</dbReference>
<comment type="catalytic activity">
    <reaction evidence="1 6">
        <text>GTP + H2O = 7,8-dihydroneopterin 3'-triphosphate + formate + H(+)</text>
        <dbReference type="Rhea" id="RHEA:17473"/>
        <dbReference type="ChEBI" id="CHEBI:15377"/>
        <dbReference type="ChEBI" id="CHEBI:15378"/>
        <dbReference type="ChEBI" id="CHEBI:15740"/>
        <dbReference type="ChEBI" id="CHEBI:37565"/>
        <dbReference type="ChEBI" id="CHEBI:58462"/>
        <dbReference type="EC" id="3.5.4.16"/>
    </reaction>
</comment>
<keyword evidence="4 6" id="KW-0554">One-carbon metabolism</keyword>
<dbReference type="InterPro" id="IPR043133">
    <property type="entry name" value="GTP-CH-I_C/QueF"/>
</dbReference>
<dbReference type="Gene3D" id="3.30.1130.10">
    <property type="match status" value="1"/>
</dbReference>
<dbReference type="UniPathway" id="UPA00848">
    <property type="reaction ID" value="UER00151"/>
</dbReference>
<dbReference type="Gene3D" id="1.10.286.10">
    <property type="match status" value="1"/>
</dbReference>
<dbReference type="InterPro" id="IPR043134">
    <property type="entry name" value="GTP-CH-I_N"/>
</dbReference>
<dbReference type="GO" id="GO:0008270">
    <property type="term" value="F:zinc ion binding"/>
    <property type="evidence" value="ECO:0007669"/>
    <property type="project" value="UniProtKB-UniRule"/>
</dbReference>
<dbReference type="FunFam" id="1.10.286.10:FF:000001">
    <property type="entry name" value="GTP cyclohydrolase 1"/>
    <property type="match status" value="1"/>
</dbReference>
<protein>
    <recommendedName>
        <fullName evidence="6">GTP cyclohydrolase 1</fullName>
        <ecNumber evidence="6">3.5.4.16</ecNumber>
    </recommendedName>
    <alternativeName>
        <fullName evidence="6">GTP cyclohydrolase I</fullName>
        <shortName evidence="6">GTP-CH-I</shortName>
    </alternativeName>
</protein>
<comment type="caution">
    <text evidence="8">The sequence shown here is derived from an EMBL/GenBank/DDBJ whole genome shotgun (WGS) entry which is preliminary data.</text>
</comment>
<dbReference type="GO" id="GO:0046654">
    <property type="term" value="P:tetrahydrofolate biosynthetic process"/>
    <property type="evidence" value="ECO:0007669"/>
    <property type="project" value="UniProtKB-UniRule"/>
</dbReference>
<dbReference type="GO" id="GO:0005525">
    <property type="term" value="F:GTP binding"/>
    <property type="evidence" value="ECO:0007669"/>
    <property type="project" value="UniProtKB-KW"/>
</dbReference>
<comment type="pathway">
    <text evidence="2 6">Cofactor biosynthesis; 7,8-dihydroneopterin triphosphate biosynthesis; 7,8-dihydroneopterin triphosphate from GTP: step 1/1.</text>
</comment>
<dbReference type="GO" id="GO:0003934">
    <property type="term" value="F:GTP cyclohydrolase I activity"/>
    <property type="evidence" value="ECO:0007669"/>
    <property type="project" value="UniProtKB-UniRule"/>
</dbReference>
<name>A0A124EGW6_TRASO</name>
<keyword evidence="6" id="KW-0547">Nucleotide-binding</keyword>
<dbReference type="RefSeq" id="WP_059054899.1">
    <property type="nucleotide sequence ID" value="NZ_LOJF01000009.1"/>
</dbReference>
<feature type="binding site" evidence="6">
    <location>
        <position position="148"/>
    </location>
    <ligand>
        <name>Zn(2+)</name>
        <dbReference type="ChEBI" id="CHEBI:29105"/>
    </ligand>
</feature>
<dbReference type="Pfam" id="PF01227">
    <property type="entry name" value="GTP_cyclohydroI"/>
    <property type="match status" value="1"/>
</dbReference>
<keyword evidence="6" id="KW-0342">GTP-binding</keyword>
<evidence type="ECO:0000256" key="4">
    <source>
        <dbReference type="ARBA" id="ARBA00022563"/>
    </source>
</evidence>
<evidence type="ECO:0000256" key="1">
    <source>
        <dbReference type="ARBA" id="ARBA00001052"/>
    </source>
</evidence>
<evidence type="ECO:0000256" key="5">
    <source>
        <dbReference type="ARBA" id="ARBA00022801"/>
    </source>
</evidence>
<keyword evidence="5 6" id="KW-0378">Hydrolase</keyword>
<evidence type="ECO:0000313" key="9">
    <source>
        <dbReference type="Proteomes" id="UP000054078"/>
    </source>
</evidence>
<comment type="subunit">
    <text evidence="6">Homopolymer.</text>
</comment>
<feature type="binding site" evidence="6">
    <location>
        <position position="79"/>
    </location>
    <ligand>
        <name>Zn(2+)</name>
        <dbReference type="ChEBI" id="CHEBI:29105"/>
    </ligand>
</feature>
<dbReference type="NCBIfam" id="NF006825">
    <property type="entry name" value="PRK09347.1-2"/>
    <property type="match status" value="1"/>
</dbReference>
<evidence type="ECO:0000256" key="3">
    <source>
        <dbReference type="ARBA" id="ARBA00008085"/>
    </source>
</evidence>
<dbReference type="HAMAP" id="MF_00223">
    <property type="entry name" value="FolE"/>
    <property type="match status" value="1"/>
</dbReference>
<dbReference type="NCBIfam" id="TIGR00063">
    <property type="entry name" value="folE"/>
    <property type="match status" value="1"/>
</dbReference>
<dbReference type="GO" id="GO:0005737">
    <property type="term" value="C:cytoplasm"/>
    <property type="evidence" value="ECO:0007669"/>
    <property type="project" value="TreeGrafter"/>
</dbReference>